<proteinExistence type="predicted"/>
<name>A0AA40EH88_9PEZI</name>
<keyword evidence="3" id="KW-1185">Reference proteome</keyword>
<comment type="caution">
    <text evidence="2">The sequence shown here is derived from an EMBL/GenBank/DDBJ whole genome shotgun (WGS) entry which is preliminary data.</text>
</comment>
<evidence type="ECO:0000313" key="3">
    <source>
        <dbReference type="Proteomes" id="UP001172155"/>
    </source>
</evidence>
<dbReference type="EMBL" id="JAUKUD010000007">
    <property type="protein sequence ID" value="KAK0737751.1"/>
    <property type="molecule type" value="Genomic_DNA"/>
</dbReference>
<organism evidence="2 3">
    <name type="scientific">Schizothecium vesticola</name>
    <dbReference type="NCBI Taxonomy" id="314040"/>
    <lineage>
        <taxon>Eukaryota</taxon>
        <taxon>Fungi</taxon>
        <taxon>Dikarya</taxon>
        <taxon>Ascomycota</taxon>
        <taxon>Pezizomycotina</taxon>
        <taxon>Sordariomycetes</taxon>
        <taxon>Sordariomycetidae</taxon>
        <taxon>Sordariales</taxon>
        <taxon>Schizotheciaceae</taxon>
        <taxon>Schizothecium</taxon>
    </lineage>
</organism>
<dbReference type="Proteomes" id="UP001172155">
    <property type="component" value="Unassembled WGS sequence"/>
</dbReference>
<feature type="signal peptide" evidence="1">
    <location>
        <begin position="1"/>
        <end position="27"/>
    </location>
</feature>
<reference evidence="2" key="1">
    <citation type="submission" date="2023-06" db="EMBL/GenBank/DDBJ databases">
        <title>Genome-scale phylogeny and comparative genomics of the fungal order Sordariales.</title>
        <authorList>
            <consortium name="Lawrence Berkeley National Laboratory"/>
            <person name="Hensen N."/>
            <person name="Bonometti L."/>
            <person name="Westerberg I."/>
            <person name="Brannstrom I.O."/>
            <person name="Guillou S."/>
            <person name="Cros-Aarteil S."/>
            <person name="Calhoun S."/>
            <person name="Haridas S."/>
            <person name="Kuo A."/>
            <person name="Mondo S."/>
            <person name="Pangilinan J."/>
            <person name="Riley R."/>
            <person name="LaButti K."/>
            <person name="Andreopoulos B."/>
            <person name="Lipzen A."/>
            <person name="Chen C."/>
            <person name="Yanf M."/>
            <person name="Daum C."/>
            <person name="Ng V."/>
            <person name="Clum A."/>
            <person name="Steindorff A."/>
            <person name="Ohm R."/>
            <person name="Martin F."/>
            <person name="Silar P."/>
            <person name="Natvig D."/>
            <person name="Lalanne C."/>
            <person name="Gautier V."/>
            <person name="Ament-velasquez S.L."/>
            <person name="Kruys A."/>
            <person name="Hutchinson M.I."/>
            <person name="Powell A.J."/>
            <person name="Barry K."/>
            <person name="Miller A.N."/>
            <person name="Grigoriev I.V."/>
            <person name="Debuchy R."/>
            <person name="Gladieux P."/>
            <person name="Thoren M.H."/>
            <person name="Johannesson H."/>
        </authorList>
    </citation>
    <scope>NUCLEOTIDE SEQUENCE</scope>
    <source>
        <strain evidence="2">SMH3187-1</strain>
    </source>
</reference>
<evidence type="ECO:0000256" key="1">
    <source>
        <dbReference type="SAM" id="SignalP"/>
    </source>
</evidence>
<sequence length="84" mass="9201">MSNHPGKRFLAMTQTAALLSLHPPVSGWNDKVLAELDLRRSVVARADAVNRLCLNSATGVRWRAQPEVDDAGVRLVADVTKHQT</sequence>
<gene>
    <name evidence="2" type="ORF">B0T18DRAFT_420485</name>
</gene>
<dbReference type="AlphaFoldDB" id="A0AA40EH88"/>
<evidence type="ECO:0000313" key="2">
    <source>
        <dbReference type="EMBL" id="KAK0737751.1"/>
    </source>
</evidence>
<feature type="chain" id="PRO_5041442841" evidence="1">
    <location>
        <begin position="28"/>
        <end position="84"/>
    </location>
</feature>
<keyword evidence="1" id="KW-0732">Signal</keyword>
<protein>
    <submittedName>
        <fullName evidence="2">Uncharacterized protein</fullName>
    </submittedName>
</protein>
<accession>A0AA40EH88</accession>